<evidence type="ECO:0000256" key="13">
    <source>
        <dbReference type="ARBA" id="ARBA00023170"/>
    </source>
</evidence>
<dbReference type="Pfam" id="PF07714">
    <property type="entry name" value="PK_Tyr_Ser-Thr"/>
    <property type="match status" value="1"/>
</dbReference>
<comment type="subcellular location">
    <subcellularLocation>
        <location evidence="1">Membrane</location>
        <topology evidence="1">Single-pass membrane protein</topology>
    </subcellularLocation>
</comment>
<dbReference type="GO" id="GO:0006950">
    <property type="term" value="P:response to stress"/>
    <property type="evidence" value="ECO:0007669"/>
    <property type="project" value="UniProtKB-ARBA"/>
</dbReference>
<evidence type="ECO:0000256" key="4">
    <source>
        <dbReference type="ARBA" id="ARBA00022679"/>
    </source>
</evidence>
<dbReference type="InterPro" id="IPR002902">
    <property type="entry name" value="GNK2"/>
</dbReference>
<organism evidence="20 21">
    <name type="scientific">Castanea mollissima</name>
    <name type="common">Chinese chestnut</name>
    <dbReference type="NCBI Taxonomy" id="60419"/>
    <lineage>
        <taxon>Eukaryota</taxon>
        <taxon>Viridiplantae</taxon>
        <taxon>Streptophyta</taxon>
        <taxon>Embryophyta</taxon>
        <taxon>Tracheophyta</taxon>
        <taxon>Spermatophyta</taxon>
        <taxon>Magnoliopsida</taxon>
        <taxon>eudicotyledons</taxon>
        <taxon>Gunneridae</taxon>
        <taxon>Pentapetalae</taxon>
        <taxon>rosids</taxon>
        <taxon>fabids</taxon>
        <taxon>Fagales</taxon>
        <taxon>Fagaceae</taxon>
        <taxon>Castanea</taxon>
    </lineage>
</organism>
<keyword evidence="12 16" id="KW-0472">Membrane</keyword>
<dbReference type="GO" id="GO:0005524">
    <property type="term" value="F:ATP binding"/>
    <property type="evidence" value="ECO:0007669"/>
    <property type="project" value="UniProtKB-UniRule"/>
</dbReference>
<keyword evidence="5 16" id="KW-0812">Transmembrane</keyword>
<name>A0A8J4QMG1_9ROSI</name>
<dbReference type="PROSITE" id="PS00107">
    <property type="entry name" value="PROTEIN_KINASE_ATP"/>
    <property type="match status" value="1"/>
</dbReference>
<feature type="binding site" evidence="15">
    <location>
        <position position="352"/>
    </location>
    <ligand>
        <name>ATP</name>
        <dbReference type="ChEBI" id="CHEBI:30616"/>
    </ligand>
</feature>
<keyword evidence="21" id="KW-1185">Reference proteome</keyword>
<protein>
    <submittedName>
        <fullName evidence="20">Uncharacterized protein</fullName>
    </submittedName>
</protein>
<evidence type="ECO:0000256" key="12">
    <source>
        <dbReference type="ARBA" id="ARBA00023136"/>
    </source>
</evidence>
<keyword evidence="9" id="KW-0418">Kinase</keyword>
<dbReference type="CDD" id="cd14066">
    <property type="entry name" value="STKc_IRAK"/>
    <property type="match status" value="1"/>
</dbReference>
<keyword evidence="13" id="KW-0675">Receptor</keyword>
<evidence type="ECO:0000256" key="5">
    <source>
        <dbReference type="ARBA" id="ARBA00022692"/>
    </source>
</evidence>
<dbReference type="CDD" id="cd23509">
    <property type="entry name" value="Gnk2-like"/>
    <property type="match status" value="2"/>
</dbReference>
<feature type="signal peptide" evidence="17">
    <location>
        <begin position="1"/>
        <end position="24"/>
    </location>
</feature>
<evidence type="ECO:0000256" key="6">
    <source>
        <dbReference type="ARBA" id="ARBA00022729"/>
    </source>
</evidence>
<evidence type="ECO:0000256" key="16">
    <source>
        <dbReference type="SAM" id="Phobius"/>
    </source>
</evidence>
<keyword evidence="2" id="KW-0723">Serine/threonine-protein kinase</keyword>
<dbReference type="PANTHER" id="PTHR27002:SF1073">
    <property type="entry name" value="CYSTEINE-RICH RECEPTOR-LIKE PROTEIN KINASE 29"/>
    <property type="match status" value="1"/>
</dbReference>
<evidence type="ECO:0000256" key="1">
    <source>
        <dbReference type="ARBA" id="ARBA00004167"/>
    </source>
</evidence>
<dbReference type="FunFam" id="1.10.510.10:FF:000129">
    <property type="entry name" value="cysteine-rich receptor-like protein kinase 10"/>
    <property type="match status" value="1"/>
</dbReference>
<feature type="transmembrane region" description="Helical" evidence="16">
    <location>
        <begin position="267"/>
        <end position="289"/>
    </location>
</feature>
<dbReference type="InterPro" id="IPR017441">
    <property type="entry name" value="Protein_kinase_ATP_BS"/>
</dbReference>
<evidence type="ECO:0000256" key="8">
    <source>
        <dbReference type="ARBA" id="ARBA00022741"/>
    </source>
</evidence>
<comment type="caution">
    <text evidence="20">The sequence shown here is derived from an EMBL/GenBank/DDBJ whole genome shotgun (WGS) entry which is preliminary data.</text>
</comment>
<dbReference type="SMART" id="SM00220">
    <property type="entry name" value="S_TKc"/>
    <property type="match status" value="1"/>
</dbReference>
<dbReference type="PROSITE" id="PS51473">
    <property type="entry name" value="GNK2"/>
    <property type="match status" value="2"/>
</dbReference>
<reference evidence="20" key="1">
    <citation type="submission" date="2020-03" db="EMBL/GenBank/DDBJ databases">
        <title>Castanea mollissima Vanexum genome sequencing.</title>
        <authorList>
            <person name="Staton M."/>
        </authorList>
    </citation>
    <scope>NUCLEOTIDE SEQUENCE</scope>
    <source>
        <tissue evidence="20">Leaf</tissue>
    </source>
</reference>
<keyword evidence="4" id="KW-0808">Transferase</keyword>
<dbReference type="Gene3D" id="1.10.510.10">
    <property type="entry name" value="Transferase(Phosphotransferase) domain 1"/>
    <property type="match status" value="1"/>
</dbReference>
<keyword evidence="3" id="KW-0597">Phosphoprotein</keyword>
<dbReference type="PROSITE" id="PS00108">
    <property type="entry name" value="PROTEIN_KINASE_ST"/>
    <property type="match status" value="1"/>
</dbReference>
<dbReference type="EMBL" id="JRKL02006238">
    <property type="protein sequence ID" value="KAF3949231.1"/>
    <property type="molecule type" value="Genomic_DNA"/>
</dbReference>
<evidence type="ECO:0000313" key="21">
    <source>
        <dbReference type="Proteomes" id="UP000737018"/>
    </source>
</evidence>
<feature type="domain" description="Protein kinase" evidence="18">
    <location>
        <begin position="324"/>
        <end position="601"/>
    </location>
</feature>
<keyword evidence="6 17" id="KW-0732">Signal</keyword>
<feature type="domain" description="Gnk2-homologous" evidence="19">
    <location>
        <begin position="28"/>
        <end position="131"/>
    </location>
</feature>
<evidence type="ECO:0000256" key="15">
    <source>
        <dbReference type="PROSITE-ProRule" id="PRU10141"/>
    </source>
</evidence>
<evidence type="ECO:0000256" key="7">
    <source>
        <dbReference type="ARBA" id="ARBA00022737"/>
    </source>
</evidence>
<proteinExistence type="predicted"/>
<feature type="chain" id="PRO_5035239345" evidence="17">
    <location>
        <begin position="25"/>
        <end position="661"/>
    </location>
</feature>
<evidence type="ECO:0000256" key="11">
    <source>
        <dbReference type="ARBA" id="ARBA00022989"/>
    </source>
</evidence>
<dbReference type="Gene3D" id="3.30.430.20">
    <property type="entry name" value="Gnk2 domain, C-X8-C-X2-C motif"/>
    <property type="match status" value="2"/>
</dbReference>
<evidence type="ECO:0000256" key="3">
    <source>
        <dbReference type="ARBA" id="ARBA00022553"/>
    </source>
</evidence>
<keyword evidence="11 16" id="KW-1133">Transmembrane helix</keyword>
<evidence type="ECO:0000259" key="19">
    <source>
        <dbReference type="PROSITE" id="PS51473"/>
    </source>
</evidence>
<evidence type="ECO:0000256" key="2">
    <source>
        <dbReference type="ARBA" id="ARBA00022527"/>
    </source>
</evidence>
<dbReference type="InterPro" id="IPR001245">
    <property type="entry name" value="Ser-Thr/Tyr_kinase_cat_dom"/>
</dbReference>
<sequence length="661" mass="73493">MAPVSPSLIFSLCLIFILIPQATTQPSFICHTCSPGLGNYTTNSTYAANLNHVFSSFSSNTAIDNGFYSASYGQDPDKVYTIGLCRGDLNQDVCRSCLNDSTLALIQLCPNQKEAIGWYDNCTLRFSNHSIFGSEDDNSSCYRYNQNNVSDVDGYGRAVKSLLDSMISEAASSNLKFATKTSVAPDSSELYGLVQCTPDLTEQQCNNCLEMTSSQLPLYGIGKGSGRFYTPSCNFRFDNYLFFQPRAEATLPPSPIFYPPMSAKARIAIIMALLTIIALILVLSICICLRAAKPIDSCETVDKITSVESLQFEFSTIRAATDNFSDTNKLGKGGFGEVYRGTLPNGEEIAVKRLSKNSRQGDQEFKNEVLLVAKLQHRNLVRLLGFCLEGNERLLIYEFVPNTSLDHYIFDSMKRADLNWERCYKIVGGVARGLLYLHEDSRLRIIHRDLKAANILLDAEMNPKISDFGMARMFALDQSEGSTNRIVGTYGYMAPEYAMFGQFSVKSDIFSFGVLILEIVSGQKITRFRDEENIEYLLTFAWENWREGTTSNLIDPTLRGGPIAEMMRCIHIGLLCVQHNVADRPNMTSVLLMLNSNSVALPAPTQPASFLQSNLPLAKSLQQGINSNVSKYEVSITELYPRKMASLFNSTLCTLFLARTL</sequence>
<dbReference type="Gene3D" id="3.30.200.20">
    <property type="entry name" value="Phosphorylase Kinase, domain 1"/>
    <property type="match status" value="1"/>
</dbReference>
<dbReference type="Pfam" id="PF01657">
    <property type="entry name" value="Stress-antifung"/>
    <property type="match status" value="2"/>
</dbReference>
<dbReference type="PANTHER" id="PTHR27002">
    <property type="entry name" value="RECEPTOR-LIKE SERINE/THREONINE-PROTEIN KINASE SD1-8"/>
    <property type="match status" value="1"/>
</dbReference>
<dbReference type="FunFam" id="3.30.430.20:FF:000002">
    <property type="entry name" value="Cysteine-rich receptor-like protein kinase 10"/>
    <property type="match status" value="1"/>
</dbReference>
<dbReference type="GO" id="GO:0004674">
    <property type="term" value="F:protein serine/threonine kinase activity"/>
    <property type="evidence" value="ECO:0007669"/>
    <property type="project" value="UniProtKB-KW"/>
</dbReference>
<keyword evidence="8 15" id="KW-0547">Nucleotide-binding</keyword>
<dbReference type="PROSITE" id="PS50011">
    <property type="entry name" value="PROTEIN_KINASE_DOM"/>
    <property type="match status" value="1"/>
</dbReference>
<evidence type="ECO:0000256" key="10">
    <source>
        <dbReference type="ARBA" id="ARBA00022840"/>
    </source>
</evidence>
<dbReference type="InterPro" id="IPR038408">
    <property type="entry name" value="GNK2_sf"/>
</dbReference>
<dbReference type="InterPro" id="IPR000719">
    <property type="entry name" value="Prot_kinase_dom"/>
</dbReference>
<dbReference type="SUPFAM" id="SSF56112">
    <property type="entry name" value="Protein kinase-like (PK-like)"/>
    <property type="match status" value="1"/>
</dbReference>
<dbReference type="OrthoDB" id="4062651at2759"/>
<dbReference type="InterPro" id="IPR008271">
    <property type="entry name" value="Ser/Thr_kinase_AS"/>
</dbReference>
<dbReference type="FunFam" id="3.30.200.20:FF:000959">
    <property type="entry name" value="Cysteine-rich receptor-like protein kinase 17"/>
    <property type="match status" value="1"/>
</dbReference>
<dbReference type="Proteomes" id="UP000737018">
    <property type="component" value="Unassembled WGS sequence"/>
</dbReference>
<feature type="domain" description="Gnk2-homologous" evidence="19">
    <location>
        <begin position="137"/>
        <end position="242"/>
    </location>
</feature>
<keyword evidence="10 15" id="KW-0067">ATP-binding</keyword>
<evidence type="ECO:0000256" key="9">
    <source>
        <dbReference type="ARBA" id="ARBA00022777"/>
    </source>
</evidence>
<dbReference type="InterPro" id="IPR011009">
    <property type="entry name" value="Kinase-like_dom_sf"/>
</dbReference>
<accession>A0A8J4QMG1</accession>
<dbReference type="FunFam" id="3.30.430.20:FF:000003">
    <property type="entry name" value="Cysteine-rich RLK (RECEPTOR-like protein kinase) 10"/>
    <property type="match status" value="1"/>
</dbReference>
<keyword evidence="14" id="KW-0325">Glycoprotein</keyword>
<dbReference type="AlphaFoldDB" id="A0A8J4QMG1"/>
<keyword evidence="7" id="KW-0677">Repeat</keyword>
<gene>
    <name evidence="20" type="ORF">CMV_024876</name>
</gene>
<evidence type="ECO:0000256" key="17">
    <source>
        <dbReference type="SAM" id="SignalP"/>
    </source>
</evidence>
<evidence type="ECO:0000313" key="20">
    <source>
        <dbReference type="EMBL" id="KAF3949231.1"/>
    </source>
</evidence>
<evidence type="ECO:0000259" key="18">
    <source>
        <dbReference type="PROSITE" id="PS50011"/>
    </source>
</evidence>
<evidence type="ECO:0000256" key="14">
    <source>
        <dbReference type="ARBA" id="ARBA00023180"/>
    </source>
</evidence>
<dbReference type="GO" id="GO:0005886">
    <property type="term" value="C:plasma membrane"/>
    <property type="evidence" value="ECO:0007669"/>
    <property type="project" value="TreeGrafter"/>
</dbReference>